<name>L8PMS2_STRVR</name>
<dbReference type="EMBL" id="AMLP01000043">
    <property type="protein sequence ID" value="ELS57825.1"/>
    <property type="molecule type" value="Genomic_DNA"/>
</dbReference>
<comment type="caution">
    <text evidence="2">The sequence shown here is derived from an EMBL/GenBank/DDBJ whole genome shotgun (WGS) entry which is preliminary data.</text>
</comment>
<evidence type="ECO:0000256" key="1">
    <source>
        <dbReference type="SAM" id="MobiDB-lite"/>
    </source>
</evidence>
<feature type="compositionally biased region" description="Low complexity" evidence="1">
    <location>
        <begin position="8"/>
        <end position="21"/>
    </location>
</feature>
<dbReference type="PATRIC" id="fig|1160705.3.peg.1246"/>
<protein>
    <submittedName>
        <fullName evidence="2">Uncharacterized protein</fullName>
    </submittedName>
</protein>
<reference evidence="2 3" key="1">
    <citation type="journal article" date="2013" name="Genome Announc.">
        <title>Draft Genome Sequence of Streptomyces viridochromogenes Strain Tu57, Producer of Avilamycin.</title>
        <authorList>
            <person name="Gruning B.A."/>
            <person name="Erxleben A."/>
            <person name="Hahnlein A."/>
            <person name="Gunther S."/>
        </authorList>
    </citation>
    <scope>NUCLEOTIDE SEQUENCE [LARGE SCALE GENOMIC DNA]</scope>
    <source>
        <strain evidence="2 3">Tue57</strain>
    </source>
</reference>
<dbReference type="Proteomes" id="UP000011205">
    <property type="component" value="Unassembled WGS sequence"/>
</dbReference>
<organism evidence="2 3">
    <name type="scientific">Streptomyces viridochromogenes Tue57</name>
    <dbReference type="NCBI Taxonomy" id="1160705"/>
    <lineage>
        <taxon>Bacteria</taxon>
        <taxon>Bacillati</taxon>
        <taxon>Actinomycetota</taxon>
        <taxon>Actinomycetes</taxon>
        <taxon>Kitasatosporales</taxon>
        <taxon>Streptomycetaceae</taxon>
        <taxon>Streptomyces</taxon>
    </lineage>
</organism>
<accession>L8PMS2</accession>
<gene>
    <name evidence="2" type="ORF">STVIR_1249</name>
</gene>
<evidence type="ECO:0000313" key="3">
    <source>
        <dbReference type="Proteomes" id="UP000011205"/>
    </source>
</evidence>
<proteinExistence type="predicted"/>
<sequence length="121" mass="13129">MRVTTGNAPGCAEEGPAGAGPRAHRVRGVRVLPGCERTRPVPSLRTCTRPRSGDDRPALSRGRVVLRYLSTEPTALAAAASPGRRKEGREWVTRSSELNPRVTSAPGLVFVMYVPRSRRRA</sequence>
<feature type="region of interest" description="Disordered" evidence="1">
    <location>
        <begin position="1"/>
        <end position="23"/>
    </location>
</feature>
<dbReference type="AlphaFoldDB" id="L8PMS2"/>
<evidence type="ECO:0000313" key="2">
    <source>
        <dbReference type="EMBL" id="ELS57825.1"/>
    </source>
</evidence>
<feature type="region of interest" description="Disordered" evidence="1">
    <location>
        <begin position="37"/>
        <end position="59"/>
    </location>
</feature>